<dbReference type="EMBL" id="KK112818">
    <property type="protein sequence ID" value="KFM58614.1"/>
    <property type="molecule type" value="Genomic_DNA"/>
</dbReference>
<keyword evidence="2" id="KW-1185">Reference proteome</keyword>
<dbReference type="OrthoDB" id="8300056at2759"/>
<reference evidence="1 2" key="1">
    <citation type="submission" date="2013-11" db="EMBL/GenBank/DDBJ databases">
        <title>Genome sequencing of Stegodyphus mimosarum.</title>
        <authorList>
            <person name="Bechsgaard J."/>
        </authorList>
    </citation>
    <scope>NUCLEOTIDE SEQUENCE [LARGE SCALE GENOMIC DNA]</scope>
</reference>
<evidence type="ECO:0000313" key="2">
    <source>
        <dbReference type="Proteomes" id="UP000054359"/>
    </source>
</evidence>
<gene>
    <name evidence="1" type="ORF">X975_11578</name>
</gene>
<feature type="non-terminal residue" evidence="1">
    <location>
        <position position="47"/>
    </location>
</feature>
<dbReference type="Proteomes" id="UP000054359">
    <property type="component" value="Unassembled WGS sequence"/>
</dbReference>
<dbReference type="AlphaFoldDB" id="A0A087T0H5"/>
<protein>
    <submittedName>
        <fullName evidence="1">Uncharacterized protein</fullName>
    </submittedName>
</protein>
<organism evidence="1 2">
    <name type="scientific">Stegodyphus mimosarum</name>
    <name type="common">African social velvet spider</name>
    <dbReference type="NCBI Taxonomy" id="407821"/>
    <lineage>
        <taxon>Eukaryota</taxon>
        <taxon>Metazoa</taxon>
        <taxon>Ecdysozoa</taxon>
        <taxon>Arthropoda</taxon>
        <taxon>Chelicerata</taxon>
        <taxon>Arachnida</taxon>
        <taxon>Araneae</taxon>
        <taxon>Araneomorphae</taxon>
        <taxon>Entelegynae</taxon>
        <taxon>Eresoidea</taxon>
        <taxon>Eresidae</taxon>
        <taxon>Stegodyphus</taxon>
    </lineage>
</organism>
<feature type="non-terminal residue" evidence="1">
    <location>
        <position position="1"/>
    </location>
</feature>
<evidence type="ECO:0000313" key="1">
    <source>
        <dbReference type="EMBL" id="KFM58614.1"/>
    </source>
</evidence>
<name>A0A087T0H5_STEMI</name>
<sequence>LLRQVSCYTLLSGFRLPWPPSCCLEQPTPFMGSHERLASGAVTQRLV</sequence>
<accession>A0A087T0H5</accession>
<proteinExistence type="predicted"/>